<dbReference type="AlphaFoldDB" id="A0A919XQU9"/>
<reference evidence="2 3" key="1">
    <citation type="submission" date="2021-03" db="EMBL/GenBank/DDBJ databases">
        <title>Antimicrobial resistance genes in bacteria isolated from Japanese honey, and their potential for conferring macrolide and lincosamide resistance in the American foulbrood pathogen Paenibacillus larvae.</title>
        <authorList>
            <person name="Okamoto M."/>
            <person name="Kumagai M."/>
            <person name="Kanamori H."/>
            <person name="Takamatsu D."/>
        </authorList>
    </citation>
    <scope>NUCLEOTIDE SEQUENCE [LARGE SCALE GENOMIC DNA]</scope>
    <source>
        <strain evidence="2 3">J41TS12</strain>
    </source>
</reference>
<dbReference type="Pfam" id="PF19668">
    <property type="entry name" value="DUF6171"/>
    <property type="match status" value="1"/>
</dbReference>
<accession>A0A919XQU9</accession>
<evidence type="ECO:0000256" key="1">
    <source>
        <dbReference type="SAM" id="MobiDB-lite"/>
    </source>
</evidence>
<dbReference type="Proteomes" id="UP000681162">
    <property type="component" value="Unassembled WGS sequence"/>
</dbReference>
<evidence type="ECO:0000313" key="2">
    <source>
        <dbReference type="EMBL" id="GIO35828.1"/>
    </source>
</evidence>
<keyword evidence="3" id="KW-1185">Reference proteome</keyword>
<feature type="region of interest" description="Disordered" evidence="1">
    <location>
        <begin position="88"/>
        <end position="108"/>
    </location>
</feature>
<sequence length="108" mass="11595">MADNTCKACRDDYKVTEAQMQRIMQTSAFAPERRVDAQQYQERLQLCSTCPKLSDGVTCTACGCIIPVVAWLKERACPLPGGGRWGKLTGQAPGGSVATAADEQLSPS</sequence>
<gene>
    <name evidence="2" type="ORF">J41TS12_06890</name>
</gene>
<name>A0A919XQU9_9BACL</name>
<comment type="caution">
    <text evidence="2">The sequence shown here is derived from an EMBL/GenBank/DDBJ whole genome shotgun (WGS) entry which is preliminary data.</text>
</comment>
<evidence type="ECO:0000313" key="3">
    <source>
        <dbReference type="Proteomes" id="UP000681162"/>
    </source>
</evidence>
<dbReference type="RefSeq" id="WP_212938223.1">
    <property type="nucleotide sequence ID" value="NZ_BORR01000002.1"/>
</dbReference>
<protein>
    <submittedName>
        <fullName evidence="2">Uncharacterized protein</fullName>
    </submittedName>
</protein>
<dbReference type="InterPro" id="IPR046169">
    <property type="entry name" value="DUF6171"/>
</dbReference>
<proteinExistence type="predicted"/>
<dbReference type="EMBL" id="BORR01000002">
    <property type="protein sequence ID" value="GIO35828.1"/>
    <property type="molecule type" value="Genomic_DNA"/>
</dbReference>
<organism evidence="2 3">
    <name type="scientific">Paenibacillus antibioticophila</name>
    <dbReference type="NCBI Taxonomy" id="1274374"/>
    <lineage>
        <taxon>Bacteria</taxon>
        <taxon>Bacillati</taxon>
        <taxon>Bacillota</taxon>
        <taxon>Bacilli</taxon>
        <taxon>Bacillales</taxon>
        <taxon>Paenibacillaceae</taxon>
        <taxon>Paenibacillus</taxon>
    </lineage>
</organism>